<dbReference type="InterPro" id="IPR000594">
    <property type="entry name" value="ThiF_NAD_FAD-bd"/>
</dbReference>
<dbReference type="PANTHER" id="PTHR43267:SF1">
    <property type="entry name" value="TRNA THREONYLCARBAMOYLADENOSINE DEHYDRATASE"/>
    <property type="match status" value="1"/>
</dbReference>
<sequence length="246" mass="27153">MSFEKKQAFRGIRALYGDDGFEKLQNTHVTVIGIGGIGSWCTEALCRTGVGSLTLIDSDVIEITNLNRQLHTTVKTEGRTKTEVMRGHLLELNPELKIEIITKKLTPENIDEILQGKCDYVCECIDDLDAKAYIANYLFRKKSTFIVAGGAGGRIDPTRLKIGDVAQAQGDALISKLRSRLRKEYGFPSNGKNFRISCTFSNEKPIYSCKESYISGDLPAFGASMSVTASAGLLISSWMINRITQK</sequence>
<dbReference type="Proteomes" id="UP000242432">
    <property type="component" value="Unassembled WGS sequence"/>
</dbReference>
<dbReference type="Gene3D" id="3.40.50.720">
    <property type="entry name" value="NAD(P)-binding Rossmann-like Domain"/>
    <property type="match status" value="1"/>
</dbReference>
<keyword evidence="3" id="KW-1185">Reference proteome</keyword>
<evidence type="ECO:0000313" key="2">
    <source>
        <dbReference type="EMBL" id="SKA57561.1"/>
    </source>
</evidence>
<dbReference type="GO" id="GO:0008641">
    <property type="term" value="F:ubiquitin-like modifier activating enzyme activity"/>
    <property type="evidence" value="ECO:0007669"/>
    <property type="project" value="InterPro"/>
</dbReference>
<evidence type="ECO:0000259" key="1">
    <source>
        <dbReference type="Pfam" id="PF00899"/>
    </source>
</evidence>
<name>A0A1T4UYS8_9GAMM</name>
<dbReference type="EMBL" id="FUXX01000002">
    <property type="protein sequence ID" value="SKA57561.1"/>
    <property type="molecule type" value="Genomic_DNA"/>
</dbReference>
<dbReference type="GO" id="GO:0061504">
    <property type="term" value="P:cyclic threonylcarbamoyladenosine biosynthetic process"/>
    <property type="evidence" value="ECO:0007669"/>
    <property type="project" value="TreeGrafter"/>
</dbReference>
<dbReference type="InterPro" id="IPR045886">
    <property type="entry name" value="ThiF/MoeB/HesA"/>
</dbReference>
<feature type="domain" description="THIF-type NAD/FAD binding fold" evidence="1">
    <location>
        <begin position="14"/>
        <end position="216"/>
    </location>
</feature>
<accession>A0A1T4UYS8</accession>
<dbReference type="AlphaFoldDB" id="A0A1T4UYS8"/>
<dbReference type="SUPFAM" id="SSF69572">
    <property type="entry name" value="Activating enzymes of the ubiquitin-like proteins"/>
    <property type="match status" value="1"/>
</dbReference>
<dbReference type="Pfam" id="PF00899">
    <property type="entry name" value="ThiF"/>
    <property type="match status" value="1"/>
</dbReference>
<protein>
    <submittedName>
        <fullName evidence="2">tRNA A37 threonylcarbamoyladenosine dehydratase</fullName>
    </submittedName>
</protein>
<dbReference type="PANTHER" id="PTHR43267">
    <property type="entry name" value="TRNA THREONYLCARBAMOYLADENOSINE DEHYDRATASE"/>
    <property type="match status" value="1"/>
</dbReference>
<dbReference type="GO" id="GO:0061503">
    <property type="term" value="F:tRNA threonylcarbamoyladenosine dehydratase"/>
    <property type="evidence" value="ECO:0007669"/>
    <property type="project" value="TreeGrafter"/>
</dbReference>
<dbReference type="RefSeq" id="WP_078927873.1">
    <property type="nucleotide sequence ID" value="NZ_FUXX01000002.1"/>
</dbReference>
<dbReference type="InterPro" id="IPR035985">
    <property type="entry name" value="Ubiquitin-activating_enz"/>
</dbReference>
<evidence type="ECO:0000313" key="3">
    <source>
        <dbReference type="Proteomes" id="UP000242432"/>
    </source>
</evidence>
<dbReference type="CDD" id="cd00755">
    <property type="entry name" value="YgdL_like"/>
    <property type="match status" value="1"/>
</dbReference>
<reference evidence="3" key="1">
    <citation type="submission" date="2017-02" db="EMBL/GenBank/DDBJ databases">
        <authorList>
            <person name="Varghese N."/>
            <person name="Submissions S."/>
        </authorList>
    </citation>
    <scope>NUCLEOTIDE SEQUENCE [LARGE SCALE GENOMIC DNA]</scope>
    <source>
        <strain evidence="3">DSM 3072</strain>
    </source>
</reference>
<proteinExistence type="predicted"/>
<organism evidence="2 3">
    <name type="scientific">Succinivibrio dextrinosolvens DSM 3072</name>
    <dbReference type="NCBI Taxonomy" id="1123324"/>
    <lineage>
        <taxon>Bacteria</taxon>
        <taxon>Pseudomonadati</taxon>
        <taxon>Pseudomonadota</taxon>
        <taxon>Gammaproteobacteria</taxon>
        <taxon>Aeromonadales</taxon>
        <taxon>Succinivibrionaceae</taxon>
        <taxon>Succinivibrio</taxon>
    </lineage>
</organism>
<gene>
    <name evidence="2" type="ORF">SAMN02745213_00251</name>
</gene>
<dbReference type="STRING" id="83771.SAMN02910357_01115"/>